<organism evidence="1 2">
    <name type="scientific">Sphenostylis stenocarpa</name>
    <dbReference type="NCBI Taxonomy" id="92480"/>
    <lineage>
        <taxon>Eukaryota</taxon>
        <taxon>Viridiplantae</taxon>
        <taxon>Streptophyta</taxon>
        <taxon>Embryophyta</taxon>
        <taxon>Tracheophyta</taxon>
        <taxon>Spermatophyta</taxon>
        <taxon>Magnoliopsida</taxon>
        <taxon>eudicotyledons</taxon>
        <taxon>Gunneridae</taxon>
        <taxon>Pentapetalae</taxon>
        <taxon>rosids</taxon>
        <taxon>fabids</taxon>
        <taxon>Fabales</taxon>
        <taxon>Fabaceae</taxon>
        <taxon>Papilionoideae</taxon>
        <taxon>50 kb inversion clade</taxon>
        <taxon>NPAAA clade</taxon>
        <taxon>indigoferoid/millettioid clade</taxon>
        <taxon>Phaseoleae</taxon>
        <taxon>Sphenostylis</taxon>
    </lineage>
</organism>
<sequence length="55" mass="5987">MELNAQGPLDQGLIKALSAGHVDPSTPFKESFLGREYARVNDGLIHCDLLLHNAI</sequence>
<name>A0AA86VND3_9FABA</name>
<protein>
    <submittedName>
        <fullName evidence="1">Uncharacterized protein</fullName>
    </submittedName>
</protein>
<keyword evidence="2" id="KW-1185">Reference proteome</keyword>
<dbReference type="Proteomes" id="UP001189624">
    <property type="component" value="Chromosome 8"/>
</dbReference>
<dbReference type="Gramene" id="rna-AYBTSS11_LOCUS23512">
    <property type="protein sequence ID" value="CAJ1971511.1"/>
    <property type="gene ID" value="gene-AYBTSS11_LOCUS23512"/>
</dbReference>
<gene>
    <name evidence="1" type="ORF">AYBTSS11_LOCUS23512</name>
</gene>
<evidence type="ECO:0000313" key="1">
    <source>
        <dbReference type="EMBL" id="CAJ1971511.1"/>
    </source>
</evidence>
<dbReference type="AlphaFoldDB" id="A0AA86VND3"/>
<accession>A0AA86VND3</accession>
<dbReference type="EMBL" id="OY731405">
    <property type="protein sequence ID" value="CAJ1971511.1"/>
    <property type="molecule type" value="Genomic_DNA"/>
</dbReference>
<proteinExistence type="predicted"/>
<evidence type="ECO:0000313" key="2">
    <source>
        <dbReference type="Proteomes" id="UP001189624"/>
    </source>
</evidence>
<reference evidence="1" key="1">
    <citation type="submission" date="2023-10" db="EMBL/GenBank/DDBJ databases">
        <authorList>
            <person name="Domelevo Entfellner J.-B."/>
        </authorList>
    </citation>
    <scope>NUCLEOTIDE SEQUENCE</scope>
</reference>